<keyword evidence="2" id="KW-1185">Reference proteome</keyword>
<proteinExistence type="predicted"/>
<dbReference type="Proteomes" id="UP001303946">
    <property type="component" value="Plasmid unnamed2"/>
</dbReference>
<reference evidence="1 2" key="1">
    <citation type="submission" date="2023-10" db="EMBL/GenBank/DDBJ databases">
        <title>Bacteria for the degradation of biodegradable plastic PBAT(Polybutylene adipate terephthalate).</title>
        <authorList>
            <person name="Weon H.-Y."/>
            <person name="Yeon J."/>
        </authorList>
    </citation>
    <scope>NUCLEOTIDE SEQUENCE [LARGE SCALE GENOMIC DNA]</scope>
    <source>
        <strain evidence="1 2">SBD 7-3</strain>
        <plasmid evidence="1 2">unnamed2</plasmid>
    </source>
</reference>
<accession>A0ABZ0D8N2</accession>
<sequence length="57" mass="6161">MEIGKDVEKNVETPAKKEAELTAAEASLSDLKAKVNVKLGPIPFIAGLSNKARQKPW</sequence>
<dbReference type="RefSeq" id="WP_316704633.1">
    <property type="nucleotide sequence ID" value="NZ_CP136338.1"/>
</dbReference>
<keyword evidence="1" id="KW-0614">Plasmid</keyword>
<name>A0ABZ0D8N2_9BURK</name>
<dbReference type="EMBL" id="CP136338">
    <property type="protein sequence ID" value="WOB11353.1"/>
    <property type="molecule type" value="Genomic_DNA"/>
</dbReference>
<organism evidence="1 2">
    <name type="scientific">Piscinibacter gummiphilus</name>
    <dbReference type="NCBI Taxonomy" id="946333"/>
    <lineage>
        <taxon>Bacteria</taxon>
        <taxon>Pseudomonadati</taxon>
        <taxon>Pseudomonadota</taxon>
        <taxon>Betaproteobacteria</taxon>
        <taxon>Burkholderiales</taxon>
        <taxon>Sphaerotilaceae</taxon>
        <taxon>Piscinibacter</taxon>
    </lineage>
</organism>
<evidence type="ECO:0000313" key="2">
    <source>
        <dbReference type="Proteomes" id="UP001303946"/>
    </source>
</evidence>
<protein>
    <submittedName>
        <fullName evidence="1">Uncharacterized protein</fullName>
    </submittedName>
</protein>
<gene>
    <name evidence="1" type="ORF">RXV79_28135</name>
</gene>
<evidence type="ECO:0000313" key="1">
    <source>
        <dbReference type="EMBL" id="WOB11353.1"/>
    </source>
</evidence>
<geneLocation type="plasmid" evidence="1 2">
    <name>unnamed2</name>
</geneLocation>